<sequence>MSKKVLLIEDDRIVRENTSEILELANYKVKTAENGKVGVLLAKSFLPDIIICDILMPELDGYGVLQIVSRIPELDQIPFIFLTAKTHHQDLRKGMELGADDYINKPFEESELLRAVETRLKRVEAFESKIKSKNEIPLLNNKKIKSNIDIKDFDQFLNQKPIFKYKTGETIYCQGNQSNHIFFIKKGNVKTYKINEIGKEFITGIYTDQQYFGYASFVKQQPHAEYSEAITSTQLYKINKDEVAAIINNNHHVLYQFIDFLVEKTVSYKNKMLLLAYGSVRKKTAEVLLSLQKDFLSNSKNEISISRSNLADLIGVAKETLARTLHDFKVENLIDFTSKTITILNKNALQKVQ</sequence>
<organism evidence="8 9">
    <name type="scientific">Lutibacter maritimus</name>
    <dbReference type="NCBI Taxonomy" id="593133"/>
    <lineage>
        <taxon>Bacteria</taxon>
        <taxon>Pseudomonadati</taxon>
        <taxon>Bacteroidota</taxon>
        <taxon>Flavobacteriia</taxon>
        <taxon>Flavobacteriales</taxon>
        <taxon>Flavobacteriaceae</taxon>
        <taxon>Lutibacter</taxon>
    </lineage>
</organism>
<evidence type="ECO:0000256" key="3">
    <source>
        <dbReference type="ARBA" id="ARBA00023125"/>
    </source>
</evidence>
<keyword evidence="1 5" id="KW-0597">Phosphoprotein</keyword>
<dbReference type="GO" id="GO:0003677">
    <property type="term" value="F:DNA binding"/>
    <property type="evidence" value="ECO:0007669"/>
    <property type="project" value="UniProtKB-KW"/>
</dbReference>
<dbReference type="Pfam" id="PF00027">
    <property type="entry name" value="cNMP_binding"/>
    <property type="match status" value="1"/>
</dbReference>
<dbReference type="InterPro" id="IPR050595">
    <property type="entry name" value="Bact_response_regulator"/>
</dbReference>
<dbReference type="InterPro" id="IPR018490">
    <property type="entry name" value="cNMP-bd_dom_sf"/>
</dbReference>
<dbReference type="Proteomes" id="UP000199312">
    <property type="component" value="Unassembled WGS sequence"/>
</dbReference>
<gene>
    <name evidence="8" type="ORF">SAMN04488006_0803</name>
</gene>
<dbReference type="Gene3D" id="3.40.50.2300">
    <property type="match status" value="1"/>
</dbReference>
<dbReference type="PROSITE" id="PS50042">
    <property type="entry name" value="CNMP_BINDING_3"/>
    <property type="match status" value="1"/>
</dbReference>
<dbReference type="InterPro" id="IPR011006">
    <property type="entry name" value="CheY-like_superfamily"/>
</dbReference>
<dbReference type="InterPro" id="IPR014710">
    <property type="entry name" value="RmlC-like_jellyroll"/>
</dbReference>
<keyword evidence="2" id="KW-0805">Transcription regulation</keyword>
<evidence type="ECO:0000256" key="4">
    <source>
        <dbReference type="ARBA" id="ARBA00023163"/>
    </source>
</evidence>
<dbReference type="GO" id="GO:0006355">
    <property type="term" value="P:regulation of DNA-templated transcription"/>
    <property type="evidence" value="ECO:0007669"/>
    <property type="project" value="InterPro"/>
</dbReference>
<evidence type="ECO:0000259" key="6">
    <source>
        <dbReference type="PROSITE" id="PS50042"/>
    </source>
</evidence>
<evidence type="ECO:0000313" key="8">
    <source>
        <dbReference type="EMBL" id="SFS33993.1"/>
    </source>
</evidence>
<dbReference type="CDD" id="cd00038">
    <property type="entry name" value="CAP_ED"/>
    <property type="match status" value="1"/>
</dbReference>
<keyword evidence="8" id="KW-0808">Transferase</keyword>
<dbReference type="GO" id="GO:0016301">
    <property type="term" value="F:kinase activity"/>
    <property type="evidence" value="ECO:0007669"/>
    <property type="project" value="UniProtKB-KW"/>
</dbReference>
<dbReference type="InterPro" id="IPR012318">
    <property type="entry name" value="HTH_CRP"/>
</dbReference>
<dbReference type="CDD" id="cd17574">
    <property type="entry name" value="REC_OmpR"/>
    <property type="match status" value="1"/>
</dbReference>
<dbReference type="PANTHER" id="PTHR44591">
    <property type="entry name" value="STRESS RESPONSE REGULATOR PROTEIN 1"/>
    <property type="match status" value="1"/>
</dbReference>
<reference evidence="9" key="1">
    <citation type="submission" date="2016-10" db="EMBL/GenBank/DDBJ databases">
        <authorList>
            <person name="Varghese N."/>
            <person name="Submissions S."/>
        </authorList>
    </citation>
    <scope>NUCLEOTIDE SEQUENCE [LARGE SCALE GENOMIC DNA]</scope>
    <source>
        <strain evidence="9">DSM 24450</strain>
    </source>
</reference>
<evidence type="ECO:0000256" key="1">
    <source>
        <dbReference type="ARBA" id="ARBA00022553"/>
    </source>
</evidence>
<evidence type="ECO:0000256" key="5">
    <source>
        <dbReference type="PROSITE-ProRule" id="PRU00169"/>
    </source>
</evidence>
<dbReference type="RefSeq" id="WP_090222910.1">
    <property type="nucleotide sequence ID" value="NZ_FOZP01000001.1"/>
</dbReference>
<dbReference type="SUPFAM" id="SSF52172">
    <property type="entry name" value="CheY-like"/>
    <property type="match status" value="1"/>
</dbReference>
<keyword evidence="8" id="KW-0418">Kinase</keyword>
<dbReference type="Pfam" id="PF13545">
    <property type="entry name" value="HTH_Crp_2"/>
    <property type="match status" value="1"/>
</dbReference>
<dbReference type="SUPFAM" id="SSF51206">
    <property type="entry name" value="cAMP-binding domain-like"/>
    <property type="match status" value="1"/>
</dbReference>
<dbReference type="InterPro" id="IPR000595">
    <property type="entry name" value="cNMP-bd_dom"/>
</dbReference>
<dbReference type="Gene3D" id="2.60.120.10">
    <property type="entry name" value="Jelly Rolls"/>
    <property type="match status" value="1"/>
</dbReference>
<keyword evidence="9" id="KW-1185">Reference proteome</keyword>
<dbReference type="InterPro" id="IPR036388">
    <property type="entry name" value="WH-like_DNA-bd_sf"/>
</dbReference>
<feature type="domain" description="Response regulatory" evidence="7">
    <location>
        <begin position="4"/>
        <end position="120"/>
    </location>
</feature>
<name>A0A1I6P1F9_9FLAO</name>
<dbReference type="GO" id="GO:0000160">
    <property type="term" value="P:phosphorelay signal transduction system"/>
    <property type="evidence" value="ECO:0007669"/>
    <property type="project" value="InterPro"/>
</dbReference>
<feature type="modified residue" description="4-aspartylphosphate" evidence="5">
    <location>
        <position position="53"/>
    </location>
</feature>
<dbReference type="PANTHER" id="PTHR44591:SF3">
    <property type="entry name" value="RESPONSE REGULATORY DOMAIN-CONTAINING PROTEIN"/>
    <property type="match status" value="1"/>
</dbReference>
<accession>A0A1I6P1F9</accession>
<dbReference type="STRING" id="593133.SAMN04488006_0803"/>
<evidence type="ECO:0000256" key="2">
    <source>
        <dbReference type="ARBA" id="ARBA00023015"/>
    </source>
</evidence>
<protein>
    <submittedName>
        <fullName evidence="8">cAMP-binding domain of CRP or a regulatory subunit of cAMP-dependent protein kinases</fullName>
    </submittedName>
</protein>
<dbReference type="InterPro" id="IPR001789">
    <property type="entry name" value="Sig_transdc_resp-reg_receiver"/>
</dbReference>
<feature type="domain" description="Cyclic nucleotide-binding" evidence="6">
    <location>
        <begin position="144"/>
        <end position="264"/>
    </location>
</feature>
<evidence type="ECO:0000259" key="7">
    <source>
        <dbReference type="PROSITE" id="PS50110"/>
    </source>
</evidence>
<dbReference type="SUPFAM" id="SSF46785">
    <property type="entry name" value="Winged helix' DNA-binding domain"/>
    <property type="match status" value="1"/>
</dbReference>
<evidence type="ECO:0000313" key="9">
    <source>
        <dbReference type="Proteomes" id="UP000199312"/>
    </source>
</evidence>
<dbReference type="EMBL" id="FOZP01000001">
    <property type="protein sequence ID" value="SFS33993.1"/>
    <property type="molecule type" value="Genomic_DNA"/>
</dbReference>
<dbReference type="AlphaFoldDB" id="A0A1I6P1F9"/>
<dbReference type="Gene3D" id="1.10.10.10">
    <property type="entry name" value="Winged helix-like DNA-binding domain superfamily/Winged helix DNA-binding domain"/>
    <property type="match status" value="1"/>
</dbReference>
<dbReference type="SMART" id="SM00419">
    <property type="entry name" value="HTH_CRP"/>
    <property type="match status" value="1"/>
</dbReference>
<dbReference type="InterPro" id="IPR036390">
    <property type="entry name" value="WH_DNA-bd_sf"/>
</dbReference>
<dbReference type="PROSITE" id="PS50110">
    <property type="entry name" value="RESPONSE_REGULATORY"/>
    <property type="match status" value="1"/>
</dbReference>
<dbReference type="OrthoDB" id="9127033at2"/>
<keyword evidence="3" id="KW-0238">DNA-binding</keyword>
<keyword evidence="4" id="KW-0804">Transcription</keyword>
<dbReference type="Pfam" id="PF00072">
    <property type="entry name" value="Response_reg"/>
    <property type="match status" value="1"/>
</dbReference>
<dbReference type="SMART" id="SM00448">
    <property type="entry name" value="REC"/>
    <property type="match status" value="1"/>
</dbReference>
<proteinExistence type="predicted"/>
<dbReference type="SMART" id="SM00100">
    <property type="entry name" value="cNMP"/>
    <property type="match status" value="1"/>
</dbReference>